<protein>
    <recommendedName>
        <fullName evidence="1">Nucleotidyl transferase domain-containing protein</fullName>
    </recommendedName>
</protein>
<reference evidence="2" key="1">
    <citation type="journal article" date="2020" name="mSystems">
        <title>Genome- and Community-Level Interaction Insights into Carbon Utilization and Element Cycling Functions of Hydrothermarchaeota in Hydrothermal Sediment.</title>
        <authorList>
            <person name="Zhou Z."/>
            <person name="Liu Y."/>
            <person name="Xu W."/>
            <person name="Pan J."/>
            <person name="Luo Z.H."/>
            <person name="Li M."/>
        </authorList>
    </citation>
    <scope>NUCLEOTIDE SEQUENCE [LARGE SCALE GENOMIC DNA]</scope>
    <source>
        <strain evidence="2">SpSt-774</strain>
    </source>
</reference>
<sequence>MVKIMGFKTLLLVGGYGTRLGGLVSSLPKAMVEIGGLPFLEYLVYQLVRQGFCKLIFCIGYLGEKIREYFKDGSRWSVNIQYSEEENLLGTGGAIKKASKLFAEQNFMVMNGDSIFAIKFQNLIDYHLKKKAVATIALSKVNDVSRFGKVVVKKDGQISKFSEKGANGQGYINAGIYVLNRSILDYIPDGKECSLEKEVFPKLIGKGLFGKNFNNAFFVDIGTPESYNAIRKTPHKLLKELGLSDNILKAQNIKEYG</sequence>
<name>A0A7C4TBJ2_UNCW3</name>
<dbReference type="InterPro" id="IPR029044">
    <property type="entry name" value="Nucleotide-diphossugar_trans"/>
</dbReference>
<evidence type="ECO:0000313" key="2">
    <source>
        <dbReference type="EMBL" id="HGV97106.1"/>
    </source>
</evidence>
<dbReference type="InterPro" id="IPR050486">
    <property type="entry name" value="Mannose-1P_guanyltransferase"/>
</dbReference>
<dbReference type="EMBL" id="DTGZ01000041">
    <property type="protein sequence ID" value="HGV97106.1"/>
    <property type="molecule type" value="Genomic_DNA"/>
</dbReference>
<dbReference type="AlphaFoldDB" id="A0A7C4TBJ2"/>
<accession>A0A7C4TBJ2</accession>
<feature type="domain" description="Nucleotidyl transferase" evidence="1">
    <location>
        <begin position="8"/>
        <end position="230"/>
    </location>
</feature>
<comment type="caution">
    <text evidence="2">The sequence shown here is derived from an EMBL/GenBank/DDBJ whole genome shotgun (WGS) entry which is preliminary data.</text>
</comment>
<dbReference type="Gene3D" id="3.90.550.10">
    <property type="entry name" value="Spore Coat Polysaccharide Biosynthesis Protein SpsA, Chain A"/>
    <property type="match status" value="1"/>
</dbReference>
<dbReference type="InterPro" id="IPR005835">
    <property type="entry name" value="NTP_transferase_dom"/>
</dbReference>
<dbReference type="CDD" id="cd06915">
    <property type="entry name" value="NTP_transferase_WcbM_like"/>
    <property type="match status" value="1"/>
</dbReference>
<dbReference type="PANTHER" id="PTHR22572">
    <property type="entry name" value="SUGAR-1-PHOSPHATE GUANYL TRANSFERASE"/>
    <property type="match status" value="1"/>
</dbReference>
<dbReference type="SUPFAM" id="SSF53448">
    <property type="entry name" value="Nucleotide-diphospho-sugar transferases"/>
    <property type="match status" value="1"/>
</dbReference>
<dbReference type="Pfam" id="PF00483">
    <property type="entry name" value="NTP_transferase"/>
    <property type="match status" value="1"/>
</dbReference>
<evidence type="ECO:0000259" key="1">
    <source>
        <dbReference type="Pfam" id="PF00483"/>
    </source>
</evidence>
<organism evidence="2">
    <name type="scientific">candidate division WOR-3 bacterium</name>
    <dbReference type="NCBI Taxonomy" id="2052148"/>
    <lineage>
        <taxon>Bacteria</taxon>
        <taxon>Bacteria division WOR-3</taxon>
    </lineage>
</organism>
<proteinExistence type="predicted"/>
<gene>
    <name evidence="2" type="ORF">ENV60_02285</name>
</gene>